<organism evidence="1">
    <name type="scientific">Anguilla anguilla</name>
    <name type="common">European freshwater eel</name>
    <name type="synonym">Muraena anguilla</name>
    <dbReference type="NCBI Taxonomy" id="7936"/>
    <lineage>
        <taxon>Eukaryota</taxon>
        <taxon>Metazoa</taxon>
        <taxon>Chordata</taxon>
        <taxon>Craniata</taxon>
        <taxon>Vertebrata</taxon>
        <taxon>Euteleostomi</taxon>
        <taxon>Actinopterygii</taxon>
        <taxon>Neopterygii</taxon>
        <taxon>Teleostei</taxon>
        <taxon>Anguilliformes</taxon>
        <taxon>Anguillidae</taxon>
        <taxon>Anguilla</taxon>
    </lineage>
</organism>
<reference evidence="1" key="2">
    <citation type="journal article" date="2015" name="Fish Shellfish Immunol.">
        <title>Early steps in the European eel (Anguilla anguilla)-Vibrio vulnificus interaction in the gills: Role of the RtxA13 toxin.</title>
        <authorList>
            <person name="Callol A."/>
            <person name="Pajuelo D."/>
            <person name="Ebbesson L."/>
            <person name="Teles M."/>
            <person name="MacKenzie S."/>
            <person name="Amaro C."/>
        </authorList>
    </citation>
    <scope>NUCLEOTIDE SEQUENCE</scope>
</reference>
<proteinExistence type="predicted"/>
<accession>A0A0E9TIY8</accession>
<sequence length="29" mass="3286">MEKAGLRTKNSEIRGCEGTMVAILKTDFW</sequence>
<reference evidence="1" key="1">
    <citation type="submission" date="2014-11" db="EMBL/GenBank/DDBJ databases">
        <authorList>
            <person name="Amaro Gonzalez C."/>
        </authorList>
    </citation>
    <scope>NUCLEOTIDE SEQUENCE</scope>
</reference>
<evidence type="ECO:0000313" key="1">
    <source>
        <dbReference type="EMBL" id="JAH53556.1"/>
    </source>
</evidence>
<dbReference type="AlphaFoldDB" id="A0A0E9TIY8"/>
<name>A0A0E9TIY8_ANGAN</name>
<dbReference type="EMBL" id="GBXM01055021">
    <property type="protein sequence ID" value="JAH53556.1"/>
    <property type="molecule type" value="Transcribed_RNA"/>
</dbReference>
<protein>
    <submittedName>
        <fullName evidence="1">Uncharacterized protein</fullName>
    </submittedName>
</protein>